<dbReference type="AlphaFoldDB" id="H8GCS0"/>
<keyword evidence="2" id="KW-1185">Reference proteome</keyword>
<dbReference type="HOGENOM" id="CLU_3416012_0_0_11"/>
<feature type="non-terminal residue" evidence="1">
    <location>
        <position position="1"/>
    </location>
</feature>
<reference evidence="1 2" key="1">
    <citation type="journal article" date="2012" name="Stand. Genomic Sci.">
        <title>Genome sequence of the soil bacterium Saccharomonospora azurea type strain (NA-128(T)).</title>
        <authorList>
            <person name="Klenk H.P."/>
            <person name="Held B."/>
            <person name="Lucas S."/>
            <person name="Lapidus A."/>
            <person name="Copeland A."/>
            <person name="Hammon N."/>
            <person name="Pitluck S."/>
            <person name="Goodwin L.A."/>
            <person name="Han C."/>
            <person name="Tapia R."/>
            <person name="Brambilla E.M."/>
            <person name="Potter G."/>
            <person name="Land M."/>
            <person name="Ivanova N."/>
            <person name="Rohde M."/>
            <person name="Goker M."/>
            <person name="Detter J.C."/>
            <person name="Kyrpides N.C."/>
            <person name="Woyke T."/>
        </authorList>
    </citation>
    <scope>NUCLEOTIDE SEQUENCE [LARGE SCALE GENOMIC DNA]</scope>
    <source>
        <strain evidence="1 2">NA-128</strain>
    </source>
</reference>
<accession>H8GCS0</accession>
<evidence type="ECO:0000313" key="2">
    <source>
        <dbReference type="Proteomes" id="UP000004705"/>
    </source>
</evidence>
<protein>
    <submittedName>
        <fullName evidence="1">Uncharacterized protein</fullName>
    </submittedName>
</protein>
<gene>
    <name evidence="1" type="ORF">SacazDRAFT_03987</name>
</gene>
<evidence type="ECO:0000313" key="1">
    <source>
        <dbReference type="EMBL" id="EHY90843.1"/>
    </source>
</evidence>
<name>H8GCS0_9PSEU</name>
<organism evidence="1 2">
    <name type="scientific">Saccharomonospora azurea NA-128</name>
    <dbReference type="NCBI Taxonomy" id="882081"/>
    <lineage>
        <taxon>Bacteria</taxon>
        <taxon>Bacillati</taxon>
        <taxon>Actinomycetota</taxon>
        <taxon>Actinomycetes</taxon>
        <taxon>Pseudonocardiales</taxon>
        <taxon>Pseudonocardiaceae</taxon>
        <taxon>Saccharomonospora</taxon>
    </lineage>
</organism>
<sequence>DEVELARRHAVIAPDVATAARLALELT</sequence>
<dbReference type="EMBL" id="CM001466">
    <property type="protein sequence ID" value="EHY90843.1"/>
    <property type="molecule type" value="Genomic_DNA"/>
</dbReference>
<proteinExistence type="predicted"/>
<dbReference type="Proteomes" id="UP000004705">
    <property type="component" value="Chromosome"/>
</dbReference>